<evidence type="ECO:0000256" key="1">
    <source>
        <dbReference type="SAM" id="MobiDB-lite"/>
    </source>
</evidence>
<reference evidence="2 3" key="1">
    <citation type="submission" date="2018-05" db="EMBL/GenBank/DDBJ databases">
        <title>Genetic diversity of glacier-inhabiting Cryobacterium bacteria in China and description of Cryobacterium mengkeensis sp. nov. and Arthrobacter glacialis sp. nov.</title>
        <authorList>
            <person name="Liu Q."/>
            <person name="Xin Y.-H."/>
        </authorList>
    </citation>
    <scope>NUCLEOTIDE SEQUENCE [LARGE SCALE GENOMIC DNA]</scope>
    <source>
        <strain evidence="2 3">GP3</strain>
    </source>
</reference>
<dbReference type="Proteomes" id="UP000246303">
    <property type="component" value="Unassembled WGS sequence"/>
</dbReference>
<name>A0A2V3DQC3_9MICC</name>
<proteinExistence type="predicted"/>
<gene>
    <name evidence="2" type="ORF">CVS29_11900</name>
</gene>
<dbReference type="AlphaFoldDB" id="A0A2V3DQC3"/>
<organism evidence="2 3">
    <name type="scientific">Arthrobacter psychrochitiniphilus</name>
    <dbReference type="NCBI Taxonomy" id="291045"/>
    <lineage>
        <taxon>Bacteria</taxon>
        <taxon>Bacillati</taxon>
        <taxon>Actinomycetota</taxon>
        <taxon>Actinomycetes</taxon>
        <taxon>Micrococcales</taxon>
        <taxon>Micrococcaceae</taxon>
        <taxon>Arthrobacter</taxon>
    </lineage>
</organism>
<accession>A0A2V3DQC3</accession>
<dbReference type="EMBL" id="QHLZ01000007">
    <property type="protein sequence ID" value="PXA64901.1"/>
    <property type="molecule type" value="Genomic_DNA"/>
</dbReference>
<protein>
    <submittedName>
        <fullName evidence="2">Uncharacterized protein</fullName>
    </submittedName>
</protein>
<keyword evidence="3" id="KW-1185">Reference proteome</keyword>
<comment type="caution">
    <text evidence="2">The sequence shown here is derived from an EMBL/GenBank/DDBJ whole genome shotgun (WGS) entry which is preliminary data.</text>
</comment>
<sequence length="110" mass="11426">MQGMEVRALVEAVVNNSVNNSVNNYGERSMLGAVLALAQADDAKLTVCNAVAGFGALQPLLEDPDEVMHIVQAGGLGRLDTTWLVSPPGTLLGEDHQGRAPGAAQETTPC</sequence>
<evidence type="ECO:0000313" key="3">
    <source>
        <dbReference type="Proteomes" id="UP000246303"/>
    </source>
</evidence>
<evidence type="ECO:0000313" key="2">
    <source>
        <dbReference type="EMBL" id="PXA64901.1"/>
    </source>
</evidence>
<feature type="region of interest" description="Disordered" evidence="1">
    <location>
        <begin position="89"/>
        <end position="110"/>
    </location>
</feature>